<gene>
    <name evidence="2" type="ORF">PGLA2088_LOCUS16426</name>
</gene>
<protein>
    <submittedName>
        <fullName evidence="2">Uncharacterized protein</fullName>
    </submittedName>
</protein>
<proteinExistence type="predicted"/>
<feature type="compositionally biased region" description="Polar residues" evidence="1">
    <location>
        <begin position="7"/>
        <end position="31"/>
    </location>
</feature>
<dbReference type="Proteomes" id="UP000626109">
    <property type="component" value="Unassembled WGS sequence"/>
</dbReference>
<reference evidence="2" key="1">
    <citation type="submission" date="2021-02" db="EMBL/GenBank/DDBJ databases">
        <authorList>
            <person name="Dougan E. K."/>
            <person name="Rhodes N."/>
            <person name="Thang M."/>
            <person name="Chan C."/>
        </authorList>
    </citation>
    <scope>NUCLEOTIDE SEQUENCE</scope>
</reference>
<dbReference type="AlphaFoldDB" id="A0A813J3N4"/>
<accession>A0A813J3N4</accession>
<sequence>MFLSENGPPSQTAPCDSSKHQQQPCSTSPNLKSAGKPPERVEERSMGEGENLTSYTKRKCPGWSQSMAFAEFIQNWKDEADSAAERAGKTAGDILVAQESSSSFKRQYSLYLESDLPSVTLLAQLELNTSPGTLTLELTNYSDKMIPEMFLDGFSGEDKVQGKRRGKFGDGLQSGTAVLLRSDEVSIEISSNGHRWLFDWQSPSTWSGLVSRVWTSFAARTQCLRITTKRSKARYGMFDCAVDTRIKISGLSCDVFSESQFLFLSPLSAQRTMSNFAGDILLGEEFSGSIYVKQMRVIEGDGKNKYGFNFHLLDMQSRDRINHLHEAHKLQHTFLIWHVELLKGNKEAAKLLIGCLGDSTSLEARAFRTHAISEAGATCLAGVFLALNPGTFPVLDTDYSGHAIITKKMKKETVNVKECLYNVLKISPSILSPQLAWDQLKEDLAKNSEEVEWTIEHFLAMTIVQQALCSEAVYCVDYGKEPSGADVKMSVHSSSRYEVSDVKPGGRAEAAGVFPGCELVRVSGFHDLPSWEPAKDALSSIP</sequence>
<evidence type="ECO:0000313" key="3">
    <source>
        <dbReference type="Proteomes" id="UP000626109"/>
    </source>
</evidence>
<feature type="compositionally biased region" description="Basic and acidic residues" evidence="1">
    <location>
        <begin position="37"/>
        <end position="47"/>
    </location>
</feature>
<feature type="region of interest" description="Disordered" evidence="1">
    <location>
        <begin position="1"/>
        <end position="57"/>
    </location>
</feature>
<dbReference type="EMBL" id="CAJNNW010020787">
    <property type="protein sequence ID" value="CAE8666903.1"/>
    <property type="molecule type" value="Genomic_DNA"/>
</dbReference>
<organism evidence="2 3">
    <name type="scientific">Polarella glacialis</name>
    <name type="common">Dinoflagellate</name>
    <dbReference type="NCBI Taxonomy" id="89957"/>
    <lineage>
        <taxon>Eukaryota</taxon>
        <taxon>Sar</taxon>
        <taxon>Alveolata</taxon>
        <taxon>Dinophyceae</taxon>
        <taxon>Suessiales</taxon>
        <taxon>Suessiaceae</taxon>
        <taxon>Polarella</taxon>
    </lineage>
</organism>
<evidence type="ECO:0000256" key="1">
    <source>
        <dbReference type="SAM" id="MobiDB-lite"/>
    </source>
</evidence>
<evidence type="ECO:0000313" key="2">
    <source>
        <dbReference type="EMBL" id="CAE8666903.1"/>
    </source>
</evidence>
<comment type="caution">
    <text evidence="2">The sequence shown here is derived from an EMBL/GenBank/DDBJ whole genome shotgun (WGS) entry which is preliminary data.</text>
</comment>
<name>A0A813J3N4_POLGL</name>